<dbReference type="EMBL" id="VZRB01000032">
    <property type="protein sequence ID" value="KAB1141388.1"/>
    <property type="molecule type" value="Genomic_DNA"/>
</dbReference>
<reference evidence="1 2" key="1">
    <citation type="submission" date="2019-09" db="EMBL/GenBank/DDBJ databases">
        <title>Screening of Novel Bioactive Compounds from Soil-Associated.</title>
        <authorList>
            <person name="Zhao S."/>
        </authorList>
    </citation>
    <scope>NUCLEOTIDE SEQUENCE [LARGE SCALE GENOMIC DNA]</scope>
    <source>
        <strain evidence="1 2">HIT-DPA4</strain>
    </source>
</reference>
<dbReference type="AlphaFoldDB" id="A0A6H9US40"/>
<sequence>MMTTLAPAALPVSRRAAVDLAAVREQWGDLLAAINHRPAAEWPPREARGFLDQLAADDRAEDDDAMPVEAVVGRLPLTIREHPAPLNLDALDAALAVERDLFGLADAVAEQVQRSIRPARGAHGRFISDQVDAADPARWHPPTHRDAGPASAASAGSRAYGLHWAAVWLEGRALGEDMGDVFEPMSARLLDEVAATARRARHTIERALGRNGRTTTLDEPCPFCRGQLAAHTRPGGEPVVTCSTGEACEAPVDLDGRRRAWRGADLVGLWVALSAKR</sequence>
<gene>
    <name evidence="1" type="ORF">F7R91_32705</name>
</gene>
<organism evidence="1 2">
    <name type="scientific">Streptomyces luteolifulvus</name>
    <dbReference type="NCBI Taxonomy" id="2615112"/>
    <lineage>
        <taxon>Bacteria</taxon>
        <taxon>Bacillati</taxon>
        <taxon>Actinomycetota</taxon>
        <taxon>Actinomycetes</taxon>
        <taxon>Kitasatosporales</taxon>
        <taxon>Streptomycetaceae</taxon>
        <taxon>Streptomyces</taxon>
    </lineage>
</organism>
<proteinExistence type="predicted"/>
<evidence type="ECO:0000313" key="2">
    <source>
        <dbReference type="Proteomes" id="UP000442707"/>
    </source>
</evidence>
<dbReference type="RefSeq" id="WP_150955281.1">
    <property type="nucleotide sequence ID" value="NZ_VZRB01000032.1"/>
</dbReference>
<evidence type="ECO:0008006" key="3">
    <source>
        <dbReference type="Google" id="ProtNLM"/>
    </source>
</evidence>
<protein>
    <recommendedName>
        <fullName evidence="3">Aromatic ring-opening dioxygenase LigA</fullName>
    </recommendedName>
</protein>
<evidence type="ECO:0000313" key="1">
    <source>
        <dbReference type="EMBL" id="KAB1141388.1"/>
    </source>
</evidence>
<dbReference type="Proteomes" id="UP000442707">
    <property type="component" value="Unassembled WGS sequence"/>
</dbReference>
<keyword evidence="2" id="KW-1185">Reference proteome</keyword>
<comment type="caution">
    <text evidence="1">The sequence shown here is derived from an EMBL/GenBank/DDBJ whole genome shotgun (WGS) entry which is preliminary data.</text>
</comment>
<name>A0A6H9US40_9ACTN</name>
<accession>A0A6H9US40</accession>